<gene>
    <name evidence="2" type="ORF">KZJ38_32145</name>
</gene>
<feature type="signal peptide" evidence="1">
    <location>
        <begin position="1"/>
        <end position="21"/>
    </location>
</feature>
<evidence type="ECO:0000313" key="3">
    <source>
        <dbReference type="Proteomes" id="UP000826462"/>
    </source>
</evidence>
<reference evidence="2 3" key="1">
    <citation type="submission" date="2021-07" db="EMBL/GenBank/DDBJ databases">
        <title>Paraburkholderia edwinii protects Aspergillus sp. from phenazines by acting as a toxin sponge.</title>
        <authorList>
            <person name="Dahlstrom K.M."/>
            <person name="Newman D.K."/>
        </authorList>
    </citation>
    <scope>NUCLEOTIDE SEQUENCE [LARGE SCALE GENOMIC DNA]</scope>
    <source>
        <strain evidence="2 3">Pe01</strain>
    </source>
</reference>
<dbReference type="Proteomes" id="UP000826462">
    <property type="component" value="Chromosome 2"/>
</dbReference>
<dbReference type="Pfam" id="PF13663">
    <property type="entry name" value="DUF4148"/>
    <property type="match status" value="1"/>
</dbReference>
<dbReference type="EMBL" id="CP080096">
    <property type="protein sequence ID" value="QYD71650.1"/>
    <property type="molecule type" value="Genomic_DNA"/>
</dbReference>
<dbReference type="InterPro" id="IPR025421">
    <property type="entry name" value="DUF4148"/>
</dbReference>
<evidence type="ECO:0000256" key="1">
    <source>
        <dbReference type="SAM" id="SignalP"/>
    </source>
</evidence>
<keyword evidence="3" id="KW-1185">Reference proteome</keyword>
<dbReference type="RefSeq" id="WP_219801079.1">
    <property type="nucleotide sequence ID" value="NZ_CP080096.1"/>
</dbReference>
<accession>A0ABX8UXQ3</accession>
<feature type="chain" id="PRO_5045737938" evidence="1">
    <location>
        <begin position="22"/>
        <end position="97"/>
    </location>
</feature>
<proteinExistence type="predicted"/>
<keyword evidence="1" id="KW-0732">Signal</keyword>
<name>A0ABX8UXQ3_9BURK</name>
<sequence length="97" mass="10399">MKVTKASVLCAICLLPLGAYAQSNAPLTREQVRQDVVALQIAGYNPSTSDSTAYPENVQAAQHRLDTMRAEGTYSSIATNAKLTGSGRTFYQGDDTQ</sequence>
<protein>
    <submittedName>
        <fullName evidence="2">DUF4148 domain-containing protein</fullName>
    </submittedName>
</protein>
<evidence type="ECO:0000313" key="2">
    <source>
        <dbReference type="EMBL" id="QYD71650.1"/>
    </source>
</evidence>
<organism evidence="2 3">
    <name type="scientific">Paraburkholderia edwinii</name>
    <dbReference type="NCBI Taxonomy" id="2861782"/>
    <lineage>
        <taxon>Bacteria</taxon>
        <taxon>Pseudomonadati</taxon>
        <taxon>Pseudomonadota</taxon>
        <taxon>Betaproteobacteria</taxon>
        <taxon>Burkholderiales</taxon>
        <taxon>Burkholderiaceae</taxon>
        <taxon>Paraburkholderia</taxon>
    </lineage>
</organism>